<gene>
    <name evidence="1" type="ORF">LPJ66_007729</name>
</gene>
<evidence type="ECO:0000313" key="1">
    <source>
        <dbReference type="EMBL" id="KAJ1889993.1"/>
    </source>
</evidence>
<evidence type="ECO:0000313" key="2">
    <source>
        <dbReference type="Proteomes" id="UP001150581"/>
    </source>
</evidence>
<dbReference type="EMBL" id="JANBPG010001430">
    <property type="protein sequence ID" value="KAJ1889993.1"/>
    <property type="molecule type" value="Genomic_DNA"/>
</dbReference>
<accession>A0ACC1IBR7</accession>
<sequence>MPLLSRAINGTNQATSEHLAFNTLRRLYTTPANPADSTGPAEPTNLANPPDTKKPHISSPKHPTNQRPTPIILIDNEIDEKHVRGWGNGGQKLNKTSSCVQLLHKPTGTIVICQDTRYLQQNRKIARKRLKEKLDLISNGESSKTGKKILKLQARKHKQKQRSKKKYSKDSKDDAGEGDRHSGLEPTVSDEGK</sequence>
<reference evidence="1" key="1">
    <citation type="submission" date="2022-07" db="EMBL/GenBank/DDBJ databases">
        <title>Phylogenomic reconstructions and comparative analyses of Kickxellomycotina fungi.</title>
        <authorList>
            <person name="Reynolds N.K."/>
            <person name="Stajich J.E."/>
            <person name="Barry K."/>
            <person name="Grigoriev I.V."/>
            <person name="Crous P."/>
            <person name="Smith M.E."/>
        </authorList>
    </citation>
    <scope>NUCLEOTIDE SEQUENCE</scope>
    <source>
        <strain evidence="1">Benny 63K</strain>
    </source>
</reference>
<proteinExistence type="predicted"/>
<comment type="caution">
    <text evidence="1">The sequence shown here is derived from an EMBL/GenBank/DDBJ whole genome shotgun (WGS) entry which is preliminary data.</text>
</comment>
<keyword evidence="2" id="KW-1185">Reference proteome</keyword>
<organism evidence="1 2">
    <name type="scientific">Kickxella alabastrina</name>
    <dbReference type="NCBI Taxonomy" id="61397"/>
    <lineage>
        <taxon>Eukaryota</taxon>
        <taxon>Fungi</taxon>
        <taxon>Fungi incertae sedis</taxon>
        <taxon>Zoopagomycota</taxon>
        <taxon>Kickxellomycotina</taxon>
        <taxon>Kickxellomycetes</taxon>
        <taxon>Kickxellales</taxon>
        <taxon>Kickxellaceae</taxon>
        <taxon>Kickxella</taxon>
    </lineage>
</organism>
<name>A0ACC1IBR7_9FUNG</name>
<dbReference type="Proteomes" id="UP001150581">
    <property type="component" value="Unassembled WGS sequence"/>
</dbReference>
<protein>
    <submittedName>
        <fullName evidence="1">Uncharacterized protein</fullName>
    </submittedName>
</protein>